<dbReference type="Pfam" id="PF04954">
    <property type="entry name" value="SIP"/>
    <property type="match status" value="1"/>
</dbReference>
<dbReference type="InterPro" id="IPR007037">
    <property type="entry name" value="SIP_rossman_dom"/>
</dbReference>
<organism evidence="2 3">
    <name type="scientific">Nocardioides kribbensis</name>
    <dbReference type="NCBI Taxonomy" id="305517"/>
    <lineage>
        <taxon>Bacteria</taxon>
        <taxon>Bacillati</taxon>
        <taxon>Actinomycetota</taxon>
        <taxon>Actinomycetes</taxon>
        <taxon>Propionibacteriales</taxon>
        <taxon>Nocardioidaceae</taxon>
        <taxon>Nocardioides</taxon>
    </lineage>
</organism>
<accession>A0ABV1P3A0</accession>
<proteinExistence type="predicted"/>
<dbReference type="InterPro" id="IPR039261">
    <property type="entry name" value="FNR_nucleotide-bd"/>
</dbReference>
<dbReference type="CDD" id="cd06193">
    <property type="entry name" value="siderophore_interacting"/>
    <property type="match status" value="1"/>
</dbReference>
<dbReference type="SUPFAM" id="SSF63380">
    <property type="entry name" value="Riboflavin synthase domain-like"/>
    <property type="match status" value="1"/>
</dbReference>
<dbReference type="Pfam" id="PF08021">
    <property type="entry name" value="FAD_binding_9"/>
    <property type="match status" value="1"/>
</dbReference>
<evidence type="ECO:0000259" key="1">
    <source>
        <dbReference type="PROSITE" id="PS51384"/>
    </source>
</evidence>
<dbReference type="InterPro" id="IPR017927">
    <property type="entry name" value="FAD-bd_FR_type"/>
</dbReference>
<dbReference type="PROSITE" id="PS51384">
    <property type="entry name" value="FAD_FR"/>
    <property type="match status" value="1"/>
</dbReference>
<evidence type="ECO:0000313" key="3">
    <source>
        <dbReference type="Proteomes" id="UP001482520"/>
    </source>
</evidence>
<dbReference type="InterPro" id="IPR039374">
    <property type="entry name" value="SIP_fam"/>
</dbReference>
<dbReference type="PANTHER" id="PTHR30157">
    <property type="entry name" value="FERRIC REDUCTASE, NADPH-DEPENDENT"/>
    <property type="match status" value="1"/>
</dbReference>
<dbReference type="Gene3D" id="2.40.30.10">
    <property type="entry name" value="Translation factors"/>
    <property type="match status" value="1"/>
</dbReference>
<dbReference type="RefSeq" id="WP_349805515.1">
    <property type="nucleotide sequence ID" value="NZ_JBEGDP010000031.1"/>
</dbReference>
<dbReference type="Proteomes" id="UP001482520">
    <property type="component" value="Unassembled WGS sequence"/>
</dbReference>
<keyword evidence="3" id="KW-1185">Reference proteome</keyword>
<dbReference type="InterPro" id="IPR013113">
    <property type="entry name" value="SIP_FAD-bd"/>
</dbReference>
<dbReference type="Gene3D" id="3.40.50.80">
    <property type="entry name" value="Nucleotide-binding domain of ferredoxin-NADP reductase (FNR) module"/>
    <property type="match status" value="1"/>
</dbReference>
<comment type="caution">
    <text evidence="2">The sequence shown here is derived from an EMBL/GenBank/DDBJ whole genome shotgun (WGS) entry which is preliminary data.</text>
</comment>
<dbReference type="InterPro" id="IPR017938">
    <property type="entry name" value="Riboflavin_synthase-like_b-brl"/>
</dbReference>
<dbReference type="PANTHER" id="PTHR30157:SF0">
    <property type="entry name" value="NADPH-DEPENDENT FERRIC-CHELATE REDUCTASE"/>
    <property type="match status" value="1"/>
</dbReference>
<dbReference type="EMBL" id="JBEGDP010000031">
    <property type="protein sequence ID" value="MEQ7849218.1"/>
    <property type="molecule type" value="Genomic_DNA"/>
</dbReference>
<evidence type="ECO:0000313" key="2">
    <source>
        <dbReference type="EMBL" id="MEQ7849218.1"/>
    </source>
</evidence>
<reference evidence="2 3" key="1">
    <citation type="submission" date="2024-02" db="EMBL/GenBank/DDBJ databases">
        <title>Full genome sequence of Nocardioides kribbensis.</title>
        <authorList>
            <person name="Poletto B.L."/>
            <person name="Silva G."/>
            <person name="Galante D."/>
            <person name="Campos K.R."/>
            <person name="Santos M.B.N."/>
            <person name="Sacchi C.T."/>
        </authorList>
    </citation>
    <scope>NUCLEOTIDE SEQUENCE [LARGE SCALE GENOMIC DNA]</scope>
    <source>
        <strain evidence="2 3">O4R</strain>
    </source>
</reference>
<feature type="domain" description="FAD-binding FR-type" evidence="1">
    <location>
        <begin position="1"/>
        <end position="128"/>
    </location>
</feature>
<name>A0ABV1P3A0_9ACTN</name>
<sequence>MATRLTVTSAETTPSGLRRVWFRSDDLSAFADSHHTDRYVKLVLPRPGVAYPAPLEELDLRALRTTMAPEDLPVVRTYTALFPDVVAGTLAIDFVVHGEEGVAGPWAASAAPGDTLVVNGPGGAWSPDPTADWHLLVGDESALPAVTAALAVLPLDAIVRVVVLVESPEHAPPLDPGAHGELVVAHRSDGGTLEAAVRSLDWPPGRVSAFVHGEAGEVMRSLRPHLLGERGVDRADLSISGYWRRGRTEEGFREWKQAQPRD</sequence>
<gene>
    <name evidence="2" type="ORF">V6R90_18230</name>
</gene>
<protein>
    <submittedName>
        <fullName evidence="2">Siderophore-interacting protein</fullName>
    </submittedName>
</protein>